<dbReference type="GO" id="GO:0043565">
    <property type="term" value="F:sequence-specific DNA binding"/>
    <property type="evidence" value="ECO:0007669"/>
    <property type="project" value="InterPro"/>
</dbReference>
<dbReference type="SUPFAM" id="SSF46689">
    <property type="entry name" value="Homeodomain-like"/>
    <property type="match status" value="2"/>
</dbReference>
<dbReference type="InterPro" id="IPR014710">
    <property type="entry name" value="RmlC-like_jellyroll"/>
</dbReference>
<dbReference type="RefSeq" id="WP_078199058.1">
    <property type="nucleotide sequence ID" value="NZ_CP017758.1"/>
</dbReference>
<organism evidence="5 6">
    <name type="scientific">Cupriavidus necator</name>
    <name type="common">Alcaligenes eutrophus</name>
    <name type="synonym">Ralstonia eutropha</name>
    <dbReference type="NCBI Taxonomy" id="106590"/>
    <lineage>
        <taxon>Bacteria</taxon>
        <taxon>Pseudomonadati</taxon>
        <taxon>Pseudomonadota</taxon>
        <taxon>Betaproteobacteria</taxon>
        <taxon>Burkholderiales</taxon>
        <taxon>Burkholderiaceae</taxon>
        <taxon>Cupriavidus</taxon>
    </lineage>
</organism>
<evidence type="ECO:0000259" key="4">
    <source>
        <dbReference type="PROSITE" id="PS01124"/>
    </source>
</evidence>
<evidence type="ECO:0000256" key="3">
    <source>
        <dbReference type="ARBA" id="ARBA00023163"/>
    </source>
</evidence>
<dbReference type="PRINTS" id="PR00032">
    <property type="entry name" value="HTHARAC"/>
</dbReference>
<dbReference type="Pfam" id="PF12833">
    <property type="entry name" value="HTH_18"/>
    <property type="match status" value="1"/>
</dbReference>
<feature type="domain" description="HTH araC/xylS-type" evidence="4">
    <location>
        <begin position="224"/>
        <end position="322"/>
    </location>
</feature>
<evidence type="ECO:0000313" key="5">
    <source>
        <dbReference type="EMBL" id="AQV96600.1"/>
    </source>
</evidence>
<sequence length="333" mass="37101">MNVLADILRSMRLTGSVFLESELRSQWCYVSPAPQAIMDFLSPRSEILMAFHLVTEGQCLAWMQDGGEVELSAGDMIFFPQGDSHFLAGSGQDNQRLRSIEVKCENLRSGIDVQRYGVTKEIQFDRAAKMVCGFVAFEGGQGLSSLLTGMPRFLRIPRGDPLAEWLRVSMTTCLAESACVAVGSSIVVQRISELMLVEAMRYYVKEAERIKGSILLVSNDRFVQRALSLMHQDPAAPWTVERIAKAVGLSRSALAGRFVASLGEPPMQYLVRWRISLAASALLATEDCLAQIAAKVGYESETSFNRAFKREFGIPPAAWRKQEKPMAQHERRR</sequence>
<keyword evidence="2" id="KW-0238">DNA-binding</keyword>
<keyword evidence="1" id="KW-0805">Transcription regulation</keyword>
<dbReference type="OrthoDB" id="9789899at2"/>
<dbReference type="InterPro" id="IPR018062">
    <property type="entry name" value="HTH_AraC-typ_CS"/>
</dbReference>
<evidence type="ECO:0000256" key="2">
    <source>
        <dbReference type="ARBA" id="ARBA00023125"/>
    </source>
</evidence>
<gene>
    <name evidence="5" type="ORF">BJN34_22300</name>
</gene>
<dbReference type="PROSITE" id="PS00041">
    <property type="entry name" value="HTH_ARAC_FAMILY_1"/>
    <property type="match status" value="1"/>
</dbReference>
<reference evidence="6" key="1">
    <citation type="submission" date="2017-02" db="EMBL/GenBank/DDBJ databases">
        <title>Complete genome sequence of Cupriavidus necator strain NH9, a 3-chlorobenzoate degrader.</title>
        <authorList>
            <person name="Moriuchi R."/>
            <person name="Dohra H."/>
            <person name="Ogawa N."/>
        </authorList>
    </citation>
    <scope>NUCLEOTIDE SEQUENCE [LARGE SCALE GENOMIC DNA]</scope>
    <source>
        <strain evidence="6">NH9</strain>
    </source>
</reference>
<dbReference type="EMBL" id="CP017758">
    <property type="protein sequence ID" value="AQV96600.1"/>
    <property type="molecule type" value="Genomic_DNA"/>
</dbReference>
<keyword evidence="3" id="KW-0804">Transcription</keyword>
<dbReference type="SUPFAM" id="SSF51182">
    <property type="entry name" value="RmlC-like cupins"/>
    <property type="match status" value="1"/>
</dbReference>
<dbReference type="InterPro" id="IPR020449">
    <property type="entry name" value="Tscrpt_reg_AraC-type_HTH"/>
</dbReference>
<evidence type="ECO:0000313" key="6">
    <source>
        <dbReference type="Proteomes" id="UP000189627"/>
    </source>
</evidence>
<dbReference type="PANTHER" id="PTHR46796:SF13">
    <property type="entry name" value="HTH-TYPE TRANSCRIPTIONAL ACTIVATOR RHAS"/>
    <property type="match status" value="1"/>
</dbReference>
<dbReference type="GO" id="GO:0003700">
    <property type="term" value="F:DNA-binding transcription factor activity"/>
    <property type="evidence" value="ECO:0007669"/>
    <property type="project" value="InterPro"/>
</dbReference>
<dbReference type="InterPro" id="IPR050204">
    <property type="entry name" value="AraC_XylS_family_regulators"/>
</dbReference>
<accession>A0A1U9UVD3</accession>
<dbReference type="Gene3D" id="1.10.10.60">
    <property type="entry name" value="Homeodomain-like"/>
    <property type="match status" value="2"/>
</dbReference>
<dbReference type="InterPro" id="IPR011051">
    <property type="entry name" value="RmlC_Cupin_sf"/>
</dbReference>
<evidence type="ECO:0000256" key="1">
    <source>
        <dbReference type="ARBA" id="ARBA00023015"/>
    </source>
</evidence>
<protein>
    <submittedName>
        <fullName evidence="5">AraC family transcriptional regulator</fullName>
    </submittedName>
</protein>
<dbReference type="InterPro" id="IPR009057">
    <property type="entry name" value="Homeodomain-like_sf"/>
</dbReference>
<dbReference type="Pfam" id="PF12852">
    <property type="entry name" value="Cupin_6"/>
    <property type="match status" value="1"/>
</dbReference>
<dbReference type="KEGG" id="cuh:BJN34_22300"/>
<dbReference type="PROSITE" id="PS01124">
    <property type="entry name" value="HTH_ARAC_FAMILY_2"/>
    <property type="match status" value="1"/>
</dbReference>
<dbReference type="InterPro" id="IPR018060">
    <property type="entry name" value="HTH_AraC"/>
</dbReference>
<proteinExistence type="predicted"/>
<dbReference type="Proteomes" id="UP000189627">
    <property type="component" value="Chromosome 2"/>
</dbReference>
<dbReference type="InterPro" id="IPR032783">
    <property type="entry name" value="AraC_lig"/>
</dbReference>
<dbReference type="PANTHER" id="PTHR46796">
    <property type="entry name" value="HTH-TYPE TRANSCRIPTIONAL ACTIVATOR RHAS-RELATED"/>
    <property type="match status" value="1"/>
</dbReference>
<dbReference type="Gene3D" id="2.60.120.10">
    <property type="entry name" value="Jelly Rolls"/>
    <property type="match status" value="1"/>
</dbReference>
<dbReference type="AlphaFoldDB" id="A0A1U9UVD3"/>
<dbReference type="SMART" id="SM00342">
    <property type="entry name" value="HTH_ARAC"/>
    <property type="match status" value="1"/>
</dbReference>
<name>A0A1U9UVD3_CUPNE</name>